<keyword evidence="2" id="KW-0805">Transcription regulation</keyword>
<evidence type="ECO:0000313" key="7">
    <source>
        <dbReference type="Proteomes" id="UP001521150"/>
    </source>
</evidence>
<dbReference type="SUPFAM" id="SSF53850">
    <property type="entry name" value="Periplasmic binding protein-like II"/>
    <property type="match status" value="1"/>
</dbReference>
<dbReference type="Pfam" id="PF03466">
    <property type="entry name" value="LysR_substrate"/>
    <property type="match status" value="1"/>
</dbReference>
<feature type="domain" description="LysR substrate-binding" evidence="5">
    <location>
        <begin position="40"/>
        <end position="202"/>
    </location>
</feature>
<evidence type="ECO:0000256" key="2">
    <source>
        <dbReference type="ARBA" id="ARBA00023015"/>
    </source>
</evidence>
<comment type="similarity">
    <text evidence="1">Belongs to the LysR transcriptional regulatory family.</text>
</comment>
<gene>
    <name evidence="6" type="ORF">LWC34_51600</name>
</gene>
<dbReference type="PANTHER" id="PTHR30346">
    <property type="entry name" value="TRANSCRIPTIONAL DUAL REGULATOR HCAR-RELATED"/>
    <property type="match status" value="1"/>
</dbReference>
<sequence length="229" mass="25484">MRVRIGGYAGAMLGELGRRLAGEPWASGVQLRDNRDSRVNIRMVGTGDLDLAVVYDWPPVALPRPATVRERVVLPDEPVFVMMSERHALAHMPQVPFRALMDYVWVDEPGGPTTWPVYLKHVCQRAGVSLHIRQSAQNLLEARRLVMTTSAVAPVLATTEEAPGLVIRALDGHPLRQRLRLIFRPDGPIAAHITTIVGHIGQAYADHQECSDAFRTWWHTSGCHTMPVQ</sequence>
<evidence type="ECO:0000313" key="6">
    <source>
        <dbReference type="EMBL" id="MCE7011200.1"/>
    </source>
</evidence>
<keyword evidence="7" id="KW-1185">Reference proteome</keyword>
<dbReference type="RefSeq" id="WP_233733572.1">
    <property type="nucleotide sequence ID" value="NZ_JAJVCN010000004.1"/>
</dbReference>
<organism evidence="6 7">
    <name type="scientific">Kibdelosporangium philippinense</name>
    <dbReference type="NCBI Taxonomy" id="211113"/>
    <lineage>
        <taxon>Bacteria</taxon>
        <taxon>Bacillati</taxon>
        <taxon>Actinomycetota</taxon>
        <taxon>Actinomycetes</taxon>
        <taxon>Pseudonocardiales</taxon>
        <taxon>Pseudonocardiaceae</taxon>
        <taxon>Kibdelosporangium</taxon>
    </lineage>
</organism>
<reference evidence="6 7" key="1">
    <citation type="submission" date="2021-12" db="EMBL/GenBank/DDBJ databases">
        <title>Genome sequence of Kibdelosporangium philippinense ATCC 49844.</title>
        <authorList>
            <person name="Fedorov E.A."/>
            <person name="Omeragic M."/>
            <person name="Shalygina K.F."/>
            <person name="Maclea K.S."/>
        </authorList>
    </citation>
    <scope>NUCLEOTIDE SEQUENCE [LARGE SCALE GENOMIC DNA]</scope>
    <source>
        <strain evidence="6 7">ATCC 49844</strain>
    </source>
</reference>
<dbReference type="EMBL" id="JAJVCN010000004">
    <property type="protein sequence ID" value="MCE7011200.1"/>
    <property type="molecule type" value="Genomic_DNA"/>
</dbReference>
<proteinExistence type="inferred from homology"/>
<evidence type="ECO:0000256" key="3">
    <source>
        <dbReference type="ARBA" id="ARBA00023125"/>
    </source>
</evidence>
<name>A0ABS8ZW10_9PSEU</name>
<dbReference type="Proteomes" id="UP001521150">
    <property type="component" value="Unassembled WGS sequence"/>
</dbReference>
<evidence type="ECO:0000259" key="5">
    <source>
        <dbReference type="Pfam" id="PF03466"/>
    </source>
</evidence>
<dbReference type="PANTHER" id="PTHR30346:SF30">
    <property type="entry name" value="SMALL NEUTRAL PROTEASE REGULATORY PROTEIN"/>
    <property type="match status" value="1"/>
</dbReference>
<protein>
    <submittedName>
        <fullName evidence="6">LysR substrate-binding domain-containing protein</fullName>
    </submittedName>
</protein>
<dbReference type="Gene3D" id="3.40.190.10">
    <property type="entry name" value="Periplasmic binding protein-like II"/>
    <property type="match status" value="2"/>
</dbReference>
<evidence type="ECO:0000256" key="1">
    <source>
        <dbReference type="ARBA" id="ARBA00009437"/>
    </source>
</evidence>
<keyword evidence="4" id="KW-0804">Transcription</keyword>
<evidence type="ECO:0000256" key="4">
    <source>
        <dbReference type="ARBA" id="ARBA00023163"/>
    </source>
</evidence>
<keyword evidence="3" id="KW-0238">DNA-binding</keyword>
<dbReference type="InterPro" id="IPR005119">
    <property type="entry name" value="LysR_subst-bd"/>
</dbReference>
<accession>A0ABS8ZW10</accession>
<comment type="caution">
    <text evidence="6">The sequence shown here is derived from an EMBL/GenBank/DDBJ whole genome shotgun (WGS) entry which is preliminary data.</text>
</comment>